<dbReference type="HOGENOM" id="CLU_3042319_0_0_3"/>
<protein>
    <submittedName>
        <fullName evidence="1">Uncharacterized protein</fullName>
    </submittedName>
</protein>
<accession>B4VLQ4</accession>
<keyword evidence="2" id="KW-1185">Reference proteome</keyword>
<name>B4VLQ4_9CYAN</name>
<reference evidence="1 2" key="1">
    <citation type="submission" date="2008-07" db="EMBL/GenBank/DDBJ databases">
        <authorList>
            <person name="Tandeau de Marsac N."/>
            <person name="Ferriera S."/>
            <person name="Johnson J."/>
            <person name="Kravitz S."/>
            <person name="Beeson K."/>
            <person name="Sutton G."/>
            <person name="Rogers Y.-H."/>
            <person name="Friedman R."/>
            <person name="Frazier M."/>
            <person name="Venter J.C."/>
        </authorList>
    </citation>
    <scope>NUCLEOTIDE SEQUENCE [LARGE SCALE GENOMIC DNA]</scope>
    <source>
        <strain evidence="1 2">PCC 7420</strain>
    </source>
</reference>
<dbReference type="AlphaFoldDB" id="B4VLQ4"/>
<organism evidence="1 2">
    <name type="scientific">Coleofasciculus chthonoplastes PCC 7420</name>
    <dbReference type="NCBI Taxonomy" id="118168"/>
    <lineage>
        <taxon>Bacteria</taxon>
        <taxon>Bacillati</taxon>
        <taxon>Cyanobacteriota</taxon>
        <taxon>Cyanophyceae</taxon>
        <taxon>Coleofasciculales</taxon>
        <taxon>Coleofasciculaceae</taxon>
        <taxon>Coleofasciculus</taxon>
    </lineage>
</organism>
<evidence type="ECO:0000313" key="2">
    <source>
        <dbReference type="Proteomes" id="UP000003835"/>
    </source>
</evidence>
<dbReference type="STRING" id="118168.MC7420_284"/>
<dbReference type="Proteomes" id="UP000003835">
    <property type="component" value="Unassembled WGS sequence"/>
</dbReference>
<proteinExistence type="predicted"/>
<gene>
    <name evidence="1" type="ORF">MC7420_284</name>
</gene>
<sequence length="54" mass="6372">MKKGDYTLSPPQFSTMSIRLMNKYWGEAREQGIVRDITQSCKICQTRDIPFSWE</sequence>
<dbReference type="EMBL" id="DS989844">
    <property type="protein sequence ID" value="EDX77147.1"/>
    <property type="molecule type" value="Genomic_DNA"/>
</dbReference>
<evidence type="ECO:0000313" key="1">
    <source>
        <dbReference type="EMBL" id="EDX77147.1"/>
    </source>
</evidence>